<name>A0ACA9M5V5_9GLOM</name>
<evidence type="ECO:0000313" key="2">
    <source>
        <dbReference type="Proteomes" id="UP000789860"/>
    </source>
</evidence>
<feature type="non-terminal residue" evidence="1">
    <location>
        <position position="1"/>
    </location>
</feature>
<organism evidence="1 2">
    <name type="scientific">Scutellospora calospora</name>
    <dbReference type="NCBI Taxonomy" id="85575"/>
    <lineage>
        <taxon>Eukaryota</taxon>
        <taxon>Fungi</taxon>
        <taxon>Fungi incertae sedis</taxon>
        <taxon>Mucoromycota</taxon>
        <taxon>Glomeromycotina</taxon>
        <taxon>Glomeromycetes</taxon>
        <taxon>Diversisporales</taxon>
        <taxon>Gigasporaceae</taxon>
        <taxon>Scutellospora</taxon>
    </lineage>
</organism>
<evidence type="ECO:0000313" key="1">
    <source>
        <dbReference type="EMBL" id="CAG8561304.1"/>
    </source>
</evidence>
<accession>A0ACA9M5V5</accession>
<dbReference type="EMBL" id="CAJVPM010009118">
    <property type="protein sequence ID" value="CAG8561304.1"/>
    <property type="molecule type" value="Genomic_DNA"/>
</dbReference>
<reference evidence="1" key="1">
    <citation type="submission" date="2021-06" db="EMBL/GenBank/DDBJ databases">
        <authorList>
            <person name="Kallberg Y."/>
            <person name="Tangrot J."/>
            <person name="Rosling A."/>
        </authorList>
    </citation>
    <scope>NUCLEOTIDE SEQUENCE</scope>
    <source>
        <strain evidence="1">AU212A</strain>
    </source>
</reference>
<protein>
    <submittedName>
        <fullName evidence="1">9629_t:CDS:1</fullName>
    </submittedName>
</protein>
<dbReference type="Proteomes" id="UP000789860">
    <property type="component" value="Unassembled WGS sequence"/>
</dbReference>
<gene>
    <name evidence="1" type="ORF">SCALOS_LOCUS5518</name>
</gene>
<proteinExistence type="predicted"/>
<sequence>TIFLPKTIFEQMSSFSSSLSLPSTSTSFADFAEIKALEIFDRWKDPFTKYFEVTLCKNWSPEHYVNWIVECLAQRRFNLELELTLLELKVGEIAVGERESGADEVGTSKRRKVTDSERDRGRRIYLQSREERIRCSQIFLSAPIPQGKVRLYSHRGERQYCTKRGNGGADYDFSDRSPGKGKKVKVELIYVKLE</sequence>
<comment type="caution">
    <text evidence="1">The sequence shown here is derived from an EMBL/GenBank/DDBJ whole genome shotgun (WGS) entry which is preliminary data.</text>
</comment>
<keyword evidence="2" id="KW-1185">Reference proteome</keyword>